<dbReference type="InterPro" id="IPR011856">
    <property type="entry name" value="tRNA_endonuc-like_dom_sf"/>
</dbReference>
<dbReference type="AlphaFoldDB" id="A0A1I2I968"/>
<comment type="similarity">
    <text evidence="1 2">Belongs to the UPF0102 family.</text>
</comment>
<organism evidence="3 4">
    <name type="scientific">Fontimonas thermophila</name>
    <dbReference type="NCBI Taxonomy" id="1076937"/>
    <lineage>
        <taxon>Bacteria</taxon>
        <taxon>Pseudomonadati</taxon>
        <taxon>Pseudomonadota</taxon>
        <taxon>Gammaproteobacteria</taxon>
        <taxon>Nevskiales</taxon>
        <taxon>Nevskiaceae</taxon>
        <taxon>Fontimonas</taxon>
    </lineage>
</organism>
<evidence type="ECO:0000256" key="1">
    <source>
        <dbReference type="ARBA" id="ARBA00006738"/>
    </source>
</evidence>
<keyword evidence="4" id="KW-1185">Reference proteome</keyword>
<proteinExistence type="inferred from homology"/>
<keyword evidence="3" id="KW-0378">Hydrolase</keyword>
<evidence type="ECO:0000313" key="4">
    <source>
        <dbReference type="Proteomes" id="UP000199771"/>
    </source>
</evidence>
<dbReference type="HAMAP" id="MF_00048">
    <property type="entry name" value="UPF0102"/>
    <property type="match status" value="1"/>
</dbReference>
<protein>
    <recommendedName>
        <fullName evidence="2">UPF0102 protein SAMN04488120_10392</fullName>
    </recommendedName>
</protein>
<name>A0A1I2I968_9GAMM</name>
<dbReference type="InterPro" id="IPR011335">
    <property type="entry name" value="Restrct_endonuc-II-like"/>
</dbReference>
<dbReference type="Proteomes" id="UP000199771">
    <property type="component" value="Unassembled WGS sequence"/>
</dbReference>
<dbReference type="SUPFAM" id="SSF52980">
    <property type="entry name" value="Restriction endonuclease-like"/>
    <property type="match status" value="1"/>
</dbReference>
<gene>
    <name evidence="3" type="ORF">SAMN04488120_10392</name>
</gene>
<sequence>MIRGAQAEDAALALLQRRGLELVARNFRCRGGELDLVMLDDDVLVIVEVRARTHPGFAGAAESVDARKRARLVAATQMFLLAYPHHAQRAVRFDLVAYDGNRAEWIQAAFDG</sequence>
<dbReference type="GO" id="GO:0003676">
    <property type="term" value="F:nucleic acid binding"/>
    <property type="evidence" value="ECO:0007669"/>
    <property type="project" value="InterPro"/>
</dbReference>
<dbReference type="PANTHER" id="PTHR34039">
    <property type="entry name" value="UPF0102 PROTEIN YRAN"/>
    <property type="match status" value="1"/>
</dbReference>
<evidence type="ECO:0000256" key="2">
    <source>
        <dbReference type="HAMAP-Rule" id="MF_00048"/>
    </source>
</evidence>
<keyword evidence="3" id="KW-0540">Nuclease</keyword>
<dbReference type="InterPro" id="IPR003509">
    <property type="entry name" value="UPF0102_YraN-like"/>
</dbReference>
<dbReference type="RefSeq" id="WP_234981523.1">
    <property type="nucleotide sequence ID" value="NZ_FOOC01000003.1"/>
</dbReference>
<evidence type="ECO:0000313" key="3">
    <source>
        <dbReference type="EMBL" id="SFF38208.1"/>
    </source>
</evidence>
<reference evidence="3 4" key="1">
    <citation type="submission" date="2016-10" db="EMBL/GenBank/DDBJ databases">
        <authorList>
            <person name="de Groot N.N."/>
        </authorList>
    </citation>
    <scope>NUCLEOTIDE SEQUENCE [LARGE SCALE GENOMIC DNA]</scope>
    <source>
        <strain evidence="3 4">DSM 23609</strain>
    </source>
</reference>
<dbReference type="PANTHER" id="PTHR34039:SF1">
    <property type="entry name" value="UPF0102 PROTEIN YRAN"/>
    <property type="match status" value="1"/>
</dbReference>
<dbReference type="Gene3D" id="3.40.1350.10">
    <property type="match status" value="1"/>
</dbReference>
<dbReference type="NCBIfam" id="TIGR00252">
    <property type="entry name" value="YraN family protein"/>
    <property type="match status" value="1"/>
</dbReference>
<accession>A0A1I2I968</accession>
<dbReference type="GO" id="GO:0004519">
    <property type="term" value="F:endonuclease activity"/>
    <property type="evidence" value="ECO:0007669"/>
    <property type="project" value="UniProtKB-KW"/>
</dbReference>
<keyword evidence="3" id="KW-0255">Endonuclease</keyword>
<dbReference type="STRING" id="1076937.SAMN04488120_10392"/>
<dbReference type="EMBL" id="FOOC01000003">
    <property type="protein sequence ID" value="SFF38208.1"/>
    <property type="molecule type" value="Genomic_DNA"/>
</dbReference>
<dbReference type="Pfam" id="PF02021">
    <property type="entry name" value="UPF0102"/>
    <property type="match status" value="1"/>
</dbReference>
<dbReference type="NCBIfam" id="NF009150">
    <property type="entry name" value="PRK12497.1-3"/>
    <property type="match status" value="1"/>
</dbReference>